<dbReference type="InterPro" id="IPR035093">
    <property type="entry name" value="RelE/ParE_toxin_dom_sf"/>
</dbReference>
<name>A0ABW5AKI1_9BRAD</name>
<sequence length="103" mass="11576">MRLVFDDRALADLEHIFDWIAQDSPPTARAVIDRVFSSIEHLAAFPQMGRPGRDEGTREWVVPRLPSIVVYEVDPEREQLLVIAVFHGAQDREGAASQPRSPG</sequence>
<reference evidence="4" key="1">
    <citation type="journal article" date="2019" name="Int. J. Syst. Evol. Microbiol.">
        <title>The Global Catalogue of Microorganisms (GCM) 10K type strain sequencing project: providing services to taxonomists for standard genome sequencing and annotation.</title>
        <authorList>
            <consortium name="The Broad Institute Genomics Platform"/>
            <consortium name="The Broad Institute Genome Sequencing Center for Infectious Disease"/>
            <person name="Wu L."/>
            <person name="Ma J."/>
        </authorList>
    </citation>
    <scope>NUCLEOTIDE SEQUENCE [LARGE SCALE GENOMIC DNA]</scope>
    <source>
        <strain evidence="4">CGMCC 1.6774</strain>
    </source>
</reference>
<dbReference type="Pfam" id="PF05016">
    <property type="entry name" value="ParE_toxin"/>
    <property type="match status" value="1"/>
</dbReference>
<dbReference type="InterPro" id="IPR051803">
    <property type="entry name" value="TA_system_RelE-like_toxin"/>
</dbReference>
<dbReference type="Proteomes" id="UP001597314">
    <property type="component" value="Unassembled WGS sequence"/>
</dbReference>
<comment type="similarity">
    <text evidence="1">Belongs to the RelE toxin family.</text>
</comment>
<gene>
    <name evidence="3" type="ORF">ACFSOX_12305</name>
</gene>
<proteinExistence type="inferred from homology"/>
<dbReference type="PANTHER" id="PTHR33755">
    <property type="entry name" value="TOXIN PARE1-RELATED"/>
    <property type="match status" value="1"/>
</dbReference>
<dbReference type="RefSeq" id="WP_378478104.1">
    <property type="nucleotide sequence ID" value="NZ_JBHUIW010000012.1"/>
</dbReference>
<evidence type="ECO:0000313" key="3">
    <source>
        <dbReference type="EMBL" id="MFD2182937.1"/>
    </source>
</evidence>
<evidence type="ECO:0000256" key="1">
    <source>
        <dbReference type="ARBA" id="ARBA00006226"/>
    </source>
</evidence>
<keyword evidence="4" id="KW-1185">Reference proteome</keyword>
<keyword evidence="2" id="KW-1277">Toxin-antitoxin system</keyword>
<dbReference type="PANTHER" id="PTHR33755:SF6">
    <property type="entry name" value="PLASMID STABILIZATION SYSTEM PROTEIN"/>
    <property type="match status" value="1"/>
</dbReference>
<evidence type="ECO:0000313" key="4">
    <source>
        <dbReference type="Proteomes" id="UP001597314"/>
    </source>
</evidence>
<dbReference type="InterPro" id="IPR007712">
    <property type="entry name" value="RelE/ParE_toxin"/>
</dbReference>
<dbReference type="EMBL" id="JBHUIW010000012">
    <property type="protein sequence ID" value="MFD2182937.1"/>
    <property type="molecule type" value="Genomic_DNA"/>
</dbReference>
<accession>A0ABW5AKI1</accession>
<evidence type="ECO:0000256" key="2">
    <source>
        <dbReference type="ARBA" id="ARBA00022649"/>
    </source>
</evidence>
<protein>
    <submittedName>
        <fullName evidence="3">Type II toxin-antitoxin system RelE/ParE family toxin</fullName>
    </submittedName>
</protein>
<organism evidence="3 4">
    <name type="scientific">Rhodoplanes azumiensis</name>
    <dbReference type="NCBI Taxonomy" id="1897628"/>
    <lineage>
        <taxon>Bacteria</taxon>
        <taxon>Pseudomonadati</taxon>
        <taxon>Pseudomonadota</taxon>
        <taxon>Alphaproteobacteria</taxon>
        <taxon>Hyphomicrobiales</taxon>
        <taxon>Nitrobacteraceae</taxon>
        <taxon>Rhodoplanes</taxon>
    </lineage>
</organism>
<dbReference type="Gene3D" id="3.30.2310.20">
    <property type="entry name" value="RelE-like"/>
    <property type="match status" value="1"/>
</dbReference>
<comment type="caution">
    <text evidence="3">The sequence shown here is derived from an EMBL/GenBank/DDBJ whole genome shotgun (WGS) entry which is preliminary data.</text>
</comment>